<accession>A0A501W7E0</accession>
<dbReference type="AlphaFoldDB" id="A0A501W7E0"/>
<keyword evidence="2" id="KW-1185">Reference proteome</keyword>
<reference evidence="1 2" key="1">
    <citation type="submission" date="2019-06" db="EMBL/GenBank/DDBJ databases">
        <title>A novel bacterium of genus Pontibacter, isolated from marine sediment.</title>
        <authorList>
            <person name="Huang H."/>
            <person name="Mo K."/>
            <person name="Hu Y."/>
        </authorList>
    </citation>
    <scope>NUCLEOTIDE SEQUENCE [LARGE SCALE GENOMIC DNA]</scope>
    <source>
        <strain evidence="1 2">HB172049</strain>
    </source>
</reference>
<comment type="caution">
    <text evidence="1">The sequence shown here is derived from an EMBL/GenBank/DDBJ whole genome shotgun (WGS) entry which is preliminary data.</text>
</comment>
<organism evidence="1 2">
    <name type="scientific">Pontibacter mangrovi</name>
    <dbReference type="NCBI Taxonomy" id="2589816"/>
    <lineage>
        <taxon>Bacteria</taxon>
        <taxon>Pseudomonadati</taxon>
        <taxon>Bacteroidota</taxon>
        <taxon>Cytophagia</taxon>
        <taxon>Cytophagales</taxon>
        <taxon>Hymenobacteraceae</taxon>
        <taxon>Pontibacter</taxon>
    </lineage>
</organism>
<dbReference type="Proteomes" id="UP000316727">
    <property type="component" value="Unassembled WGS sequence"/>
</dbReference>
<protein>
    <submittedName>
        <fullName evidence="1">Uncharacterized protein</fullName>
    </submittedName>
</protein>
<sequence length="61" mass="7066">MQEHQQLKPVHADSQIKTYSLSRSEKTGQDQIMCLKCGRVSHNLNDVINKYCGHCHVFHEN</sequence>
<proteinExistence type="predicted"/>
<evidence type="ECO:0000313" key="2">
    <source>
        <dbReference type="Proteomes" id="UP000316727"/>
    </source>
</evidence>
<dbReference type="EMBL" id="VFRQ01000005">
    <property type="protein sequence ID" value="TPE43994.1"/>
    <property type="molecule type" value="Genomic_DNA"/>
</dbReference>
<evidence type="ECO:0000313" key="1">
    <source>
        <dbReference type="EMBL" id="TPE43994.1"/>
    </source>
</evidence>
<name>A0A501W7E0_9BACT</name>
<gene>
    <name evidence="1" type="ORF">FJM65_11250</name>
</gene>